<evidence type="ECO:0000313" key="5">
    <source>
        <dbReference type="Proteomes" id="UP000238762"/>
    </source>
</evidence>
<keyword evidence="2" id="KW-0547">Nucleotide-binding</keyword>
<dbReference type="SUPFAM" id="SSF52210">
    <property type="entry name" value="Succinyl-CoA synthetase domains"/>
    <property type="match status" value="1"/>
</dbReference>
<name>A0A2T1C2Q4_9CYAN</name>
<proteinExistence type="predicted"/>
<reference evidence="4 5" key="1">
    <citation type="submission" date="2018-02" db="EMBL/GenBank/DDBJ databases">
        <authorList>
            <person name="Cohen D.B."/>
            <person name="Kent A.D."/>
        </authorList>
    </citation>
    <scope>NUCLEOTIDE SEQUENCE [LARGE SCALE GENOMIC DNA]</scope>
    <source>
        <strain evidence="4 5">CCAP 1448/3</strain>
    </source>
</reference>
<evidence type="ECO:0000313" key="4">
    <source>
        <dbReference type="EMBL" id="PSB02427.1"/>
    </source>
</evidence>
<feature type="domain" description="CoA-binding" evidence="3">
    <location>
        <begin position="2"/>
        <end position="99"/>
    </location>
</feature>
<dbReference type="PANTHER" id="PTHR11117">
    <property type="entry name" value="SUCCINYL-COA LIGASE SUBUNIT ALPHA"/>
    <property type="match status" value="1"/>
</dbReference>
<dbReference type="GO" id="GO:0009361">
    <property type="term" value="C:succinate-CoA ligase complex (ADP-forming)"/>
    <property type="evidence" value="ECO:0007669"/>
    <property type="project" value="TreeGrafter"/>
</dbReference>
<dbReference type="GO" id="GO:0000166">
    <property type="term" value="F:nucleotide binding"/>
    <property type="evidence" value="ECO:0007669"/>
    <property type="project" value="UniProtKB-KW"/>
</dbReference>
<keyword evidence="1" id="KW-0436">Ligase</keyword>
<gene>
    <name evidence="4" type="ORF">C7B64_13095</name>
</gene>
<dbReference type="PIRSF" id="PIRSF001553">
    <property type="entry name" value="SucCS_alpha"/>
    <property type="match status" value="1"/>
</dbReference>
<dbReference type="InterPro" id="IPR036291">
    <property type="entry name" value="NAD(P)-bd_dom_sf"/>
</dbReference>
<dbReference type="AlphaFoldDB" id="A0A2T1C2Q4"/>
<comment type="caution">
    <text evidence="4">The sequence shown here is derived from an EMBL/GenBank/DDBJ whole genome shotgun (WGS) entry which is preliminary data.</text>
</comment>
<evidence type="ECO:0000259" key="3">
    <source>
        <dbReference type="SMART" id="SM00881"/>
    </source>
</evidence>
<dbReference type="GO" id="GO:0004776">
    <property type="term" value="F:succinate-CoA ligase (GDP-forming) activity"/>
    <property type="evidence" value="ECO:0007669"/>
    <property type="project" value="TreeGrafter"/>
</dbReference>
<protein>
    <submittedName>
        <fullName evidence="4">CoA-binding protein</fullName>
    </submittedName>
</protein>
<dbReference type="InterPro" id="IPR005811">
    <property type="entry name" value="SUCC_ACL_C"/>
</dbReference>
<dbReference type="EMBL" id="PVWJ01000060">
    <property type="protein sequence ID" value="PSB02427.1"/>
    <property type="molecule type" value="Genomic_DNA"/>
</dbReference>
<evidence type="ECO:0000256" key="1">
    <source>
        <dbReference type="ARBA" id="ARBA00022598"/>
    </source>
</evidence>
<dbReference type="Pfam" id="PF02629">
    <property type="entry name" value="CoA_binding"/>
    <property type="match status" value="1"/>
</dbReference>
<sequence>MNLQPDSQVLIQGIAEPIGAIATAKMQAYGTKIVAGVSSSQGGTKINDVPVYDLVEQAVAANGAIDTTIIFVPPYQVLDAALEAIASGIRQIVIVTAGVPPLDMVRLFRLAETTDTLIVGPGSTGIIVPGSFLLGTHLPEVYTPGNVGVISRADTLTYEVAQELTRAGIGQSLSVNLGKDVIFGSDFRQWLQILEEDDTTEAIAIVGQISCGLEIAAEYIVNNIDKPVVAYLAGLQAPVDRRLGDAHTMIAYYLSLPVNVGCTAQKQISLFREAKIPIAKQPSEIPELLKQVLKKTEG</sequence>
<dbReference type="InterPro" id="IPR005810">
    <property type="entry name" value="CoA_lig_alpha"/>
</dbReference>
<organism evidence="4 5">
    <name type="scientific">Merismopedia glauca CCAP 1448/3</name>
    <dbReference type="NCBI Taxonomy" id="1296344"/>
    <lineage>
        <taxon>Bacteria</taxon>
        <taxon>Bacillati</taxon>
        <taxon>Cyanobacteriota</taxon>
        <taxon>Cyanophyceae</taxon>
        <taxon>Synechococcales</taxon>
        <taxon>Merismopediaceae</taxon>
        <taxon>Merismopedia</taxon>
    </lineage>
</organism>
<dbReference type="GO" id="GO:0006099">
    <property type="term" value="P:tricarboxylic acid cycle"/>
    <property type="evidence" value="ECO:0007669"/>
    <property type="project" value="TreeGrafter"/>
</dbReference>
<dbReference type="GO" id="GO:0004775">
    <property type="term" value="F:succinate-CoA ligase (ADP-forming) activity"/>
    <property type="evidence" value="ECO:0007669"/>
    <property type="project" value="TreeGrafter"/>
</dbReference>
<dbReference type="Proteomes" id="UP000238762">
    <property type="component" value="Unassembled WGS sequence"/>
</dbReference>
<dbReference type="InterPro" id="IPR016102">
    <property type="entry name" value="Succinyl-CoA_synth-like"/>
</dbReference>
<dbReference type="RefSeq" id="WP_106289106.1">
    <property type="nucleotide sequence ID" value="NZ_CAWNTC010000068.1"/>
</dbReference>
<accession>A0A2T1C2Q4</accession>
<evidence type="ECO:0000256" key="2">
    <source>
        <dbReference type="ARBA" id="ARBA00022741"/>
    </source>
</evidence>
<dbReference type="Pfam" id="PF00549">
    <property type="entry name" value="Ligase_CoA"/>
    <property type="match status" value="1"/>
</dbReference>
<dbReference type="SUPFAM" id="SSF51735">
    <property type="entry name" value="NAD(P)-binding Rossmann-fold domains"/>
    <property type="match status" value="1"/>
</dbReference>
<dbReference type="Gene3D" id="3.40.50.261">
    <property type="entry name" value="Succinyl-CoA synthetase domains"/>
    <property type="match status" value="1"/>
</dbReference>
<dbReference type="InterPro" id="IPR003781">
    <property type="entry name" value="CoA-bd"/>
</dbReference>
<dbReference type="OrthoDB" id="9807196at2"/>
<keyword evidence="5" id="KW-1185">Reference proteome</keyword>
<reference evidence="4 5" key="2">
    <citation type="submission" date="2018-03" db="EMBL/GenBank/DDBJ databases">
        <title>The ancient ancestry and fast evolution of plastids.</title>
        <authorList>
            <person name="Moore K.R."/>
            <person name="Magnabosco C."/>
            <person name="Momper L."/>
            <person name="Gold D.A."/>
            <person name="Bosak T."/>
            <person name="Fournier G.P."/>
        </authorList>
    </citation>
    <scope>NUCLEOTIDE SEQUENCE [LARGE SCALE GENOMIC DNA]</scope>
    <source>
        <strain evidence="4 5">CCAP 1448/3</strain>
    </source>
</reference>
<dbReference type="Gene3D" id="3.40.50.720">
    <property type="entry name" value="NAD(P)-binding Rossmann-like Domain"/>
    <property type="match status" value="1"/>
</dbReference>
<dbReference type="PANTHER" id="PTHR11117:SF2">
    <property type="entry name" value="SUCCINATE--COA LIGASE [ADP_GDP-FORMING] SUBUNIT ALPHA, MITOCHONDRIAL"/>
    <property type="match status" value="1"/>
</dbReference>
<dbReference type="SMART" id="SM00881">
    <property type="entry name" value="CoA_binding"/>
    <property type="match status" value="1"/>
</dbReference>